<dbReference type="Proteomes" id="UP000269945">
    <property type="component" value="Unassembled WGS sequence"/>
</dbReference>
<gene>
    <name evidence="1" type="ORF">BN2614_LOCUS1</name>
</gene>
<protein>
    <submittedName>
        <fullName evidence="1">Uncharacterized protein</fullName>
    </submittedName>
</protein>
<sequence length="82" mass="9730">WFLSRVHLLSSFLSFSARSLNFSKEDLEDLVRLGLCHFTPLLYMAPKLNSWVEVILYVFFQLRYKKAVSWLNTSLFVIGWQI</sequence>
<feature type="non-terminal residue" evidence="1">
    <location>
        <position position="1"/>
    </location>
</feature>
<evidence type="ECO:0000313" key="1">
    <source>
        <dbReference type="EMBL" id="VCW90905.1"/>
    </source>
</evidence>
<name>A0A9X9LTG4_GULGU</name>
<accession>A0A9X9LTG4</accession>
<evidence type="ECO:0000313" key="2">
    <source>
        <dbReference type="Proteomes" id="UP000269945"/>
    </source>
</evidence>
<organism evidence="1 2">
    <name type="scientific">Gulo gulo</name>
    <name type="common">Wolverine</name>
    <name type="synonym">Gluton</name>
    <dbReference type="NCBI Taxonomy" id="48420"/>
    <lineage>
        <taxon>Eukaryota</taxon>
        <taxon>Metazoa</taxon>
        <taxon>Chordata</taxon>
        <taxon>Craniata</taxon>
        <taxon>Vertebrata</taxon>
        <taxon>Euteleostomi</taxon>
        <taxon>Mammalia</taxon>
        <taxon>Eutheria</taxon>
        <taxon>Laurasiatheria</taxon>
        <taxon>Carnivora</taxon>
        <taxon>Caniformia</taxon>
        <taxon>Musteloidea</taxon>
        <taxon>Mustelidae</taxon>
        <taxon>Guloninae</taxon>
        <taxon>Gulo</taxon>
    </lineage>
</organism>
<comment type="caution">
    <text evidence="1">The sequence shown here is derived from an EMBL/GenBank/DDBJ whole genome shotgun (WGS) entry which is preliminary data.</text>
</comment>
<reference evidence="1 2" key="1">
    <citation type="submission" date="2018-10" db="EMBL/GenBank/DDBJ databases">
        <authorList>
            <person name="Ekblom R."/>
            <person name="Jareborg N."/>
        </authorList>
    </citation>
    <scope>NUCLEOTIDE SEQUENCE [LARGE SCALE GENOMIC DNA]</scope>
    <source>
        <tissue evidence="1">Muscle</tissue>
    </source>
</reference>
<proteinExistence type="predicted"/>
<keyword evidence="2" id="KW-1185">Reference proteome</keyword>
<dbReference type="AlphaFoldDB" id="A0A9X9LTG4"/>
<dbReference type="EMBL" id="CYRY02016522">
    <property type="protein sequence ID" value="VCW90905.1"/>
    <property type="molecule type" value="Genomic_DNA"/>
</dbReference>